<keyword evidence="1" id="KW-0812">Transmembrane</keyword>
<dbReference type="InterPro" id="IPR009937">
    <property type="entry name" value="Phage_holin_3_6"/>
</dbReference>
<evidence type="ECO:0008006" key="4">
    <source>
        <dbReference type="Google" id="ProtNLM"/>
    </source>
</evidence>
<dbReference type="Pfam" id="PF07332">
    <property type="entry name" value="Phage_holin_3_6"/>
    <property type="match status" value="1"/>
</dbReference>
<sequence length="132" mass="14231">MQETDTSFAPHPDRVAAEGYADPSLAQDLRQLAEEAKTLAQAEFAFQKSRASFVGTETRNIALLLIVATVVVFFAVMAFVVGTVIALGPLIGPWAAMALVTVTLTAVSLFCAWNARSRVRRLMMIIGGKDET</sequence>
<dbReference type="Proteomes" id="UP000052268">
    <property type="component" value="Unassembled WGS sequence"/>
</dbReference>
<protein>
    <recommendedName>
        <fullName evidence="4">Superfamily III holin-X</fullName>
    </recommendedName>
</protein>
<comment type="caution">
    <text evidence="2">The sequence shown here is derived from an EMBL/GenBank/DDBJ whole genome shotgun (WGS) entry which is preliminary data.</text>
</comment>
<dbReference type="PATRIC" id="fig|1114963.3.peg.871"/>
<evidence type="ECO:0000256" key="1">
    <source>
        <dbReference type="SAM" id="Phobius"/>
    </source>
</evidence>
<organism evidence="2 3">
    <name type="scientific">Novosphingobium barchaimii LL02</name>
    <dbReference type="NCBI Taxonomy" id="1114963"/>
    <lineage>
        <taxon>Bacteria</taxon>
        <taxon>Pseudomonadati</taxon>
        <taxon>Pseudomonadota</taxon>
        <taxon>Alphaproteobacteria</taxon>
        <taxon>Sphingomonadales</taxon>
        <taxon>Sphingomonadaceae</taxon>
        <taxon>Novosphingobium</taxon>
    </lineage>
</organism>
<dbReference type="RefSeq" id="WP_059150252.1">
    <property type="nucleotide sequence ID" value="NZ_KQ130452.1"/>
</dbReference>
<evidence type="ECO:0000313" key="3">
    <source>
        <dbReference type="Proteomes" id="UP000052268"/>
    </source>
</evidence>
<gene>
    <name evidence="2" type="ORF">V474_09845</name>
</gene>
<keyword evidence="1" id="KW-0472">Membrane</keyword>
<keyword evidence="1" id="KW-1133">Transmembrane helix</keyword>
<name>A0A0J7Y759_9SPHN</name>
<dbReference type="OrthoDB" id="7509594at2"/>
<proteinExistence type="predicted"/>
<dbReference type="AlphaFoldDB" id="A0A0J7Y759"/>
<keyword evidence="3" id="KW-1185">Reference proteome</keyword>
<reference evidence="2 3" key="1">
    <citation type="journal article" date="2015" name="G3 (Bethesda)">
        <title>Insights into Ongoing Evolution of the Hexachlorocyclohexane Catabolic Pathway from Comparative Genomics of Ten Sphingomonadaceae Strains.</title>
        <authorList>
            <person name="Pearce S.L."/>
            <person name="Oakeshott J.G."/>
            <person name="Pandey G."/>
        </authorList>
    </citation>
    <scope>NUCLEOTIDE SEQUENCE [LARGE SCALE GENOMIC DNA]</scope>
    <source>
        <strain evidence="2 3">LL02</strain>
    </source>
</reference>
<feature type="transmembrane region" description="Helical" evidence="1">
    <location>
        <begin position="94"/>
        <end position="115"/>
    </location>
</feature>
<feature type="transmembrane region" description="Helical" evidence="1">
    <location>
        <begin position="61"/>
        <end position="88"/>
    </location>
</feature>
<dbReference type="EMBL" id="JACU01000002">
    <property type="protein sequence ID" value="KMS59492.1"/>
    <property type="molecule type" value="Genomic_DNA"/>
</dbReference>
<evidence type="ECO:0000313" key="2">
    <source>
        <dbReference type="EMBL" id="KMS59492.1"/>
    </source>
</evidence>
<accession>A0A0J7Y759</accession>